<protein>
    <submittedName>
        <fullName evidence="1">Uncharacterized protein</fullName>
    </submittedName>
</protein>
<dbReference type="EMBL" id="MN062716">
    <property type="protein sequence ID" value="QDP45165.1"/>
    <property type="molecule type" value="Genomic_DNA"/>
</dbReference>
<organism evidence="1 2">
    <name type="scientific">Gordonia phage Mayweather</name>
    <dbReference type="NCBI Taxonomy" id="2590931"/>
    <lineage>
        <taxon>Viruses</taxon>
        <taxon>Duplodnaviria</taxon>
        <taxon>Heunggongvirae</taxon>
        <taxon>Uroviricota</taxon>
        <taxon>Caudoviricetes</taxon>
        <taxon>Ponsvirus</taxon>
        <taxon>Ponsvirus mayweather</taxon>
    </lineage>
</organism>
<reference evidence="1 2" key="1">
    <citation type="submission" date="2019-06" db="EMBL/GenBank/DDBJ databases">
        <authorList>
            <person name="Anderson T.C."/>
            <person name="Ballou V.G."/>
            <person name="Berkey V.K."/>
            <person name="Bonaccorso K.R."/>
            <person name="Busby L.B."/>
            <person name="Carey D.A."/>
            <person name="Cutaia C."/>
            <person name="Dalenburg J."/>
            <person name="Diaz-Ramirez E."/>
            <person name="Holmes K.J."/>
            <person name="Liner T.A."/>
            <person name="McGrew S.T."/>
            <person name="Meares D.P."/>
            <person name="Mordente R.E."/>
            <person name="Pietrzak P.A."/>
            <person name="Shirley O.A."/>
            <person name="Slimani Z."/>
            <person name="Smith A.M."/>
            <person name="Wallace S.D."/>
            <person name="Wright Y.S."/>
            <person name="Williams D.C."/>
            <person name="Garlena R.A."/>
            <person name="Russell D.A."/>
            <person name="Pope W.H."/>
            <person name="Jacobs-Sera D."/>
            <person name="Hatfull G.F."/>
        </authorList>
    </citation>
    <scope>NUCLEOTIDE SEQUENCE [LARGE SCALE GENOMIC DNA]</scope>
</reference>
<dbReference type="Proteomes" id="UP000320787">
    <property type="component" value="Segment"/>
</dbReference>
<gene>
    <name evidence="1" type="primary">3</name>
    <name evidence="1" type="ORF">SEA_MAYWEATHER_3</name>
</gene>
<keyword evidence="2" id="KW-1185">Reference proteome</keyword>
<accession>A0A516KU05</accession>
<proteinExistence type="predicted"/>
<evidence type="ECO:0000313" key="1">
    <source>
        <dbReference type="EMBL" id="QDP45165.1"/>
    </source>
</evidence>
<dbReference type="RefSeq" id="YP_010663064.1">
    <property type="nucleotide sequence ID" value="NC_070892.1"/>
</dbReference>
<dbReference type="KEGG" id="vg:77939083"/>
<dbReference type="GeneID" id="77939083"/>
<name>A0A516KU05_9CAUD</name>
<sequence length="45" mass="5518">MTDELYVFVEWLRQFIIEQEGADPLPDDVEAFVERFREEVITWQQ</sequence>
<evidence type="ECO:0000313" key="2">
    <source>
        <dbReference type="Proteomes" id="UP000320787"/>
    </source>
</evidence>